<keyword evidence="1" id="KW-0805">Transcription regulation</keyword>
<accession>A0A1Y4LFV2</accession>
<dbReference type="PROSITE" id="PS01124">
    <property type="entry name" value="HTH_ARAC_FAMILY_2"/>
    <property type="match status" value="1"/>
</dbReference>
<gene>
    <name evidence="6" type="ORF">B5F17_00335</name>
</gene>
<dbReference type="PROSITE" id="PS00041">
    <property type="entry name" value="HTH_ARAC_FAMILY_1"/>
    <property type="match status" value="1"/>
</dbReference>
<dbReference type="Pfam" id="PF02311">
    <property type="entry name" value="AraC_binding"/>
    <property type="match status" value="1"/>
</dbReference>
<organism evidence="6 7">
    <name type="scientific">Butyricicoccus pullicaecorum</name>
    <dbReference type="NCBI Taxonomy" id="501571"/>
    <lineage>
        <taxon>Bacteria</taxon>
        <taxon>Bacillati</taxon>
        <taxon>Bacillota</taxon>
        <taxon>Clostridia</taxon>
        <taxon>Eubacteriales</taxon>
        <taxon>Butyricicoccaceae</taxon>
        <taxon>Butyricicoccus</taxon>
    </lineage>
</organism>
<evidence type="ECO:0000256" key="4">
    <source>
        <dbReference type="SAM" id="MobiDB-lite"/>
    </source>
</evidence>
<dbReference type="InterPro" id="IPR003313">
    <property type="entry name" value="AraC-bd"/>
</dbReference>
<dbReference type="InterPro" id="IPR018062">
    <property type="entry name" value="HTH_AraC-typ_CS"/>
</dbReference>
<dbReference type="Pfam" id="PF12833">
    <property type="entry name" value="HTH_18"/>
    <property type="match status" value="1"/>
</dbReference>
<evidence type="ECO:0000256" key="2">
    <source>
        <dbReference type="ARBA" id="ARBA00023125"/>
    </source>
</evidence>
<evidence type="ECO:0000313" key="6">
    <source>
        <dbReference type="EMBL" id="OUP54379.1"/>
    </source>
</evidence>
<evidence type="ECO:0000313" key="7">
    <source>
        <dbReference type="Proteomes" id="UP000195897"/>
    </source>
</evidence>
<feature type="domain" description="HTH araC/xylS-type" evidence="5">
    <location>
        <begin position="293"/>
        <end position="391"/>
    </location>
</feature>
<evidence type="ECO:0000256" key="3">
    <source>
        <dbReference type="ARBA" id="ARBA00023163"/>
    </source>
</evidence>
<dbReference type="GO" id="GO:0003700">
    <property type="term" value="F:DNA-binding transcription factor activity"/>
    <property type="evidence" value="ECO:0007669"/>
    <property type="project" value="InterPro"/>
</dbReference>
<dbReference type="Proteomes" id="UP000195897">
    <property type="component" value="Unassembled WGS sequence"/>
</dbReference>
<dbReference type="InterPro" id="IPR018060">
    <property type="entry name" value="HTH_AraC"/>
</dbReference>
<dbReference type="InterPro" id="IPR009057">
    <property type="entry name" value="Homeodomain-like_sf"/>
</dbReference>
<protein>
    <recommendedName>
        <fullName evidence="5">HTH araC/xylS-type domain-containing protein</fullName>
    </recommendedName>
</protein>
<dbReference type="InterPro" id="IPR037923">
    <property type="entry name" value="HTH-like"/>
</dbReference>
<dbReference type="GO" id="GO:0043565">
    <property type="term" value="F:sequence-specific DNA binding"/>
    <property type="evidence" value="ECO:0007669"/>
    <property type="project" value="InterPro"/>
</dbReference>
<dbReference type="SMART" id="SM00342">
    <property type="entry name" value="HTH_ARAC"/>
    <property type="match status" value="1"/>
</dbReference>
<evidence type="ECO:0000259" key="5">
    <source>
        <dbReference type="PROSITE" id="PS01124"/>
    </source>
</evidence>
<proteinExistence type="predicted"/>
<dbReference type="SUPFAM" id="SSF46689">
    <property type="entry name" value="Homeodomain-like"/>
    <property type="match status" value="2"/>
</dbReference>
<dbReference type="SUPFAM" id="SSF51215">
    <property type="entry name" value="Regulatory protein AraC"/>
    <property type="match status" value="1"/>
</dbReference>
<keyword evidence="2" id="KW-0238">DNA-binding</keyword>
<name>A0A1Y4LFV2_9FIRM</name>
<dbReference type="PRINTS" id="PR00032">
    <property type="entry name" value="HTHARAC"/>
</dbReference>
<evidence type="ECO:0000256" key="1">
    <source>
        <dbReference type="ARBA" id="ARBA00023015"/>
    </source>
</evidence>
<dbReference type="Gene3D" id="2.60.120.10">
    <property type="entry name" value="Jelly Rolls"/>
    <property type="match status" value="1"/>
</dbReference>
<feature type="region of interest" description="Disordered" evidence="4">
    <location>
        <begin position="394"/>
        <end position="414"/>
    </location>
</feature>
<reference evidence="7" key="1">
    <citation type="submission" date="2017-04" db="EMBL/GenBank/DDBJ databases">
        <title>Function of individual gut microbiota members based on whole genome sequencing of pure cultures obtained from chicken caecum.</title>
        <authorList>
            <person name="Medvecky M."/>
            <person name="Cejkova D."/>
            <person name="Polansky O."/>
            <person name="Karasova D."/>
            <person name="Kubasova T."/>
            <person name="Cizek A."/>
            <person name="Rychlik I."/>
        </authorList>
    </citation>
    <scope>NUCLEOTIDE SEQUENCE [LARGE SCALE GENOMIC DNA]</scope>
    <source>
        <strain evidence="7">An180</strain>
    </source>
</reference>
<sequence length="414" mass="47746">MTQGDFSIMIHNVSGSNFLAFGSFYDEPVSTDPFHLISRLQMVHTKSVDQLYSYPCEIHLELTQGIASLLVGSSPRLEELKTFPIHHYVKLKPNTYFNLIVHSEEIVCNLITPNVHPTAVKLAVPYLYQPFFSPFNVLEIFDSYVSQVTEFHFRSTVHDYYELFYVIDGSLTLNMAGDSRTIEENDLIICGPHQPYPRQISSDTFCNYLTVVFDMGNAERIHFLGQTFSCSESIRSALDKLIAQSLSHSYYTQTLMLCYLQEVITQLMQLTDTLLQPHSTPTSQQNFQNDLLQQILAYMNKKVAEPMTVEEICHKFFISRSSLQSLFKAHLHTSPKNYLINIKLQKSKELIQENRHTISEIAYLLGFSSIHYFSRLFKKYYNMSPSEYAKQVSEMNKSEALSPPQTECYNERSE</sequence>
<dbReference type="PANTHER" id="PTHR43280">
    <property type="entry name" value="ARAC-FAMILY TRANSCRIPTIONAL REGULATOR"/>
    <property type="match status" value="1"/>
</dbReference>
<dbReference type="Gene3D" id="1.10.10.60">
    <property type="entry name" value="Homeodomain-like"/>
    <property type="match status" value="2"/>
</dbReference>
<dbReference type="EMBL" id="NFKK01000001">
    <property type="protein sequence ID" value="OUP54379.1"/>
    <property type="molecule type" value="Genomic_DNA"/>
</dbReference>
<dbReference type="InterPro" id="IPR014710">
    <property type="entry name" value="RmlC-like_jellyroll"/>
</dbReference>
<dbReference type="AlphaFoldDB" id="A0A1Y4LFV2"/>
<comment type="caution">
    <text evidence="6">The sequence shown here is derived from an EMBL/GenBank/DDBJ whole genome shotgun (WGS) entry which is preliminary data.</text>
</comment>
<dbReference type="InterPro" id="IPR020449">
    <property type="entry name" value="Tscrpt_reg_AraC-type_HTH"/>
</dbReference>
<keyword evidence="3" id="KW-0804">Transcription</keyword>
<dbReference type="PANTHER" id="PTHR43280:SF2">
    <property type="entry name" value="HTH-TYPE TRANSCRIPTIONAL REGULATOR EXSA"/>
    <property type="match status" value="1"/>
</dbReference>